<feature type="transmembrane region" description="Helical" evidence="1">
    <location>
        <begin position="97"/>
        <end position="115"/>
    </location>
</feature>
<evidence type="ECO:0000313" key="3">
    <source>
        <dbReference type="Proteomes" id="UP000219453"/>
    </source>
</evidence>
<proteinExistence type="predicted"/>
<keyword evidence="1" id="KW-0812">Transmembrane</keyword>
<feature type="transmembrane region" description="Helical" evidence="1">
    <location>
        <begin position="121"/>
        <end position="143"/>
    </location>
</feature>
<name>A0A285NS23_NATPI</name>
<keyword evidence="1" id="KW-0472">Membrane</keyword>
<accession>A0A285NS23</accession>
<gene>
    <name evidence="2" type="ORF">SAMN06269185_1616</name>
</gene>
<evidence type="ECO:0000256" key="1">
    <source>
        <dbReference type="SAM" id="Phobius"/>
    </source>
</evidence>
<feature type="transmembrane region" description="Helical" evidence="1">
    <location>
        <begin position="50"/>
        <end position="76"/>
    </location>
</feature>
<sequence>MTTNKGGLKDWAKWLLFFSSYFPLYVIIAVKTRTSNFDFLLFQTPVYHLAGYKLSLVSALFLVFGLFVLAFLYVVVRFKRAENGQPKEVGEPAERNELIITYILVHVVPFAFINYSKTLNLLAFIFLFLSIGIIQVRSSYLYVNPILSAMRYDLYEIEDADTRGQMLLVKTYEHANSEETTVTAVELSNDVYITTS</sequence>
<feature type="transmembrane region" description="Helical" evidence="1">
    <location>
        <begin position="12"/>
        <end position="30"/>
    </location>
</feature>
<keyword evidence="3" id="KW-1185">Reference proteome</keyword>
<keyword evidence="1" id="KW-1133">Transmembrane helix</keyword>
<dbReference type="RefSeq" id="WP_097008573.1">
    <property type="nucleotide sequence ID" value="NZ_OBEJ01000002.1"/>
</dbReference>
<evidence type="ECO:0000313" key="2">
    <source>
        <dbReference type="EMBL" id="SNZ12324.1"/>
    </source>
</evidence>
<dbReference type="EMBL" id="OBEJ01000002">
    <property type="protein sequence ID" value="SNZ12324.1"/>
    <property type="molecule type" value="Genomic_DNA"/>
</dbReference>
<reference evidence="2 3" key="1">
    <citation type="submission" date="2017-09" db="EMBL/GenBank/DDBJ databases">
        <authorList>
            <person name="Ehlers B."/>
            <person name="Leendertz F.H."/>
        </authorList>
    </citation>
    <scope>NUCLEOTIDE SEQUENCE [LARGE SCALE GENOMIC DNA]</scope>
    <source>
        <strain evidence="2 3">DSM 27208</strain>
    </source>
</reference>
<organism evidence="2 3">
    <name type="scientific">Natronoarchaeum philippinense</name>
    <dbReference type="NCBI Taxonomy" id="558529"/>
    <lineage>
        <taxon>Archaea</taxon>
        <taxon>Methanobacteriati</taxon>
        <taxon>Methanobacteriota</taxon>
        <taxon>Stenosarchaea group</taxon>
        <taxon>Halobacteria</taxon>
        <taxon>Halobacteriales</taxon>
        <taxon>Natronoarchaeaceae</taxon>
    </lineage>
</organism>
<dbReference type="OrthoDB" id="205815at2157"/>
<dbReference type="Proteomes" id="UP000219453">
    <property type="component" value="Unassembled WGS sequence"/>
</dbReference>
<dbReference type="AlphaFoldDB" id="A0A285NS23"/>
<protein>
    <submittedName>
        <fullName evidence="2">Uncharacterized protein</fullName>
    </submittedName>
</protein>